<gene>
    <name evidence="2" type="ORF">FC24_GL000015</name>
</gene>
<dbReference type="PATRIC" id="fig|1423796.3.peg.15"/>
<comment type="caution">
    <text evidence="2">The sequence shown here is derived from an EMBL/GenBank/DDBJ whole genome shotgun (WGS) entry which is preliminary data.</text>
</comment>
<evidence type="ECO:0000313" key="3">
    <source>
        <dbReference type="Proteomes" id="UP000051638"/>
    </source>
</evidence>
<sequence length="242" mass="28087">MRAASLATRKNQRHATNCHFKTNVQIAKQQIRYRNSQNVYLTSKMQQDRSYIFYLDLNNHLNSEQMKHKQSRKTRKRTSTKSYRKDQKTKIENRTKLTPKLDHAGAVNAENFPHRRVQIGKKYLNQFTANDVNQAFKTGGFLEKIIIYDDRVVLKLEWEKHHANIVINEAALQTAQINFKLVMSSIQKVSDKPIVTMLVDVIPQTSSSGLNYLVRNVNSILFNGEVAAVYLDKQRMAKELVH</sequence>
<accession>A0A0R2DIR4</accession>
<dbReference type="STRING" id="1423796.FC24_GL000015"/>
<proteinExistence type="predicted"/>
<keyword evidence="3" id="KW-1185">Reference proteome</keyword>
<dbReference type="EMBL" id="AYYI01000001">
    <property type="protein sequence ID" value="KRN00188.1"/>
    <property type="molecule type" value="Genomic_DNA"/>
</dbReference>
<evidence type="ECO:0000313" key="2">
    <source>
        <dbReference type="EMBL" id="KRN00188.1"/>
    </source>
</evidence>
<feature type="compositionally biased region" description="Basic and acidic residues" evidence="1">
    <location>
        <begin position="83"/>
        <end position="92"/>
    </location>
</feature>
<reference evidence="2 3" key="1">
    <citation type="journal article" date="2015" name="Genome Announc.">
        <title>Expanding the biotechnology potential of lactobacilli through comparative genomics of 213 strains and associated genera.</title>
        <authorList>
            <person name="Sun Z."/>
            <person name="Harris H.M."/>
            <person name="McCann A."/>
            <person name="Guo C."/>
            <person name="Argimon S."/>
            <person name="Zhang W."/>
            <person name="Yang X."/>
            <person name="Jeffery I.B."/>
            <person name="Cooney J.C."/>
            <person name="Kagawa T.F."/>
            <person name="Liu W."/>
            <person name="Song Y."/>
            <person name="Salvetti E."/>
            <person name="Wrobel A."/>
            <person name="Rasinkangas P."/>
            <person name="Parkhill J."/>
            <person name="Rea M.C."/>
            <person name="O'Sullivan O."/>
            <person name="Ritari J."/>
            <person name="Douillard F.P."/>
            <person name="Paul Ross R."/>
            <person name="Yang R."/>
            <person name="Briner A.E."/>
            <person name="Felis G.E."/>
            <person name="de Vos W.M."/>
            <person name="Barrangou R."/>
            <person name="Klaenhammer T.R."/>
            <person name="Caufield P.W."/>
            <person name="Cui Y."/>
            <person name="Zhang H."/>
            <person name="O'Toole P.W."/>
        </authorList>
    </citation>
    <scope>NUCLEOTIDE SEQUENCE [LARGE SCALE GENOMIC DNA]</scope>
    <source>
        <strain evidence="2 3">DSM 20253</strain>
    </source>
</reference>
<dbReference type="AlphaFoldDB" id="A0A0R2DIR4"/>
<name>A0A0R2DIR4_9LACO</name>
<dbReference type="Proteomes" id="UP000051638">
    <property type="component" value="Unassembled WGS sequence"/>
</dbReference>
<protein>
    <submittedName>
        <fullName evidence="2">Uncharacterized protein</fullName>
    </submittedName>
</protein>
<evidence type="ECO:0000256" key="1">
    <source>
        <dbReference type="SAM" id="MobiDB-lite"/>
    </source>
</evidence>
<organism evidence="2 3">
    <name type="scientific">Loigolactobacillus rennini DSM 20253</name>
    <dbReference type="NCBI Taxonomy" id="1423796"/>
    <lineage>
        <taxon>Bacteria</taxon>
        <taxon>Bacillati</taxon>
        <taxon>Bacillota</taxon>
        <taxon>Bacilli</taxon>
        <taxon>Lactobacillales</taxon>
        <taxon>Lactobacillaceae</taxon>
        <taxon>Loigolactobacillus</taxon>
    </lineage>
</organism>
<feature type="compositionally biased region" description="Basic residues" evidence="1">
    <location>
        <begin position="68"/>
        <end position="79"/>
    </location>
</feature>
<feature type="region of interest" description="Disordered" evidence="1">
    <location>
        <begin position="63"/>
        <end position="92"/>
    </location>
</feature>